<feature type="region of interest" description="Disordered" evidence="1">
    <location>
        <begin position="413"/>
        <end position="435"/>
    </location>
</feature>
<organism evidence="2 3">
    <name type="scientific">Mycolicibacterium sphagni</name>
    <dbReference type="NCBI Taxonomy" id="1786"/>
    <lineage>
        <taxon>Bacteria</taxon>
        <taxon>Bacillati</taxon>
        <taxon>Actinomycetota</taxon>
        <taxon>Actinomycetes</taxon>
        <taxon>Mycobacteriales</taxon>
        <taxon>Mycobacteriaceae</taxon>
        <taxon>Mycolicibacterium</taxon>
    </lineage>
</organism>
<gene>
    <name evidence="2" type="ORF">FEG63_18320</name>
</gene>
<dbReference type="EMBL" id="VBSB01000010">
    <property type="protein sequence ID" value="NTY61505.1"/>
    <property type="molecule type" value="Genomic_DNA"/>
</dbReference>
<evidence type="ECO:0000313" key="2">
    <source>
        <dbReference type="EMBL" id="NTY61505.1"/>
    </source>
</evidence>
<name>A0ABX2K191_9MYCO</name>
<dbReference type="Proteomes" id="UP000708347">
    <property type="component" value="Unassembled WGS sequence"/>
</dbReference>
<protein>
    <recommendedName>
        <fullName evidence="4">Peptidase M6-like domain-containing protein</fullName>
    </recommendedName>
</protein>
<dbReference type="RefSeq" id="WP_174399243.1">
    <property type="nucleotide sequence ID" value="NZ_VBSB01000010.1"/>
</dbReference>
<reference evidence="2 3" key="1">
    <citation type="submission" date="2019-05" db="EMBL/GenBank/DDBJ databases">
        <title>Mycolicibacterium sphagni ENV482 genome assembly.</title>
        <authorList>
            <person name="Chen W."/>
            <person name="Faulkner N.W."/>
            <person name="Hyman M.R."/>
        </authorList>
    </citation>
    <scope>NUCLEOTIDE SEQUENCE [LARGE SCALE GENOMIC DNA]</scope>
    <source>
        <strain evidence="2 3">ENV482</strain>
    </source>
</reference>
<evidence type="ECO:0008006" key="4">
    <source>
        <dbReference type="Google" id="ProtNLM"/>
    </source>
</evidence>
<evidence type="ECO:0000313" key="3">
    <source>
        <dbReference type="Proteomes" id="UP000708347"/>
    </source>
</evidence>
<sequence length="435" mass="47386">MGLNSPWAILRCKWNDIDDEPLSDDFVEKMFTTAGTGTLNMVDFFDKMSHGNLDLSGSQVFGWFTLPNPHTDYVAYGGKISRTDLVTIARSTATANGVDLSAFPHQVVLMNLETDLFGLQGGSAAVCDLTNCRPSELGQEMGHPYGLDHSRGNGGDPAQNLDYGDPWDIMSTERFGGSIVRPPEFPNGPYGPYGPGLNAANMRARGWLDRSRVLTLNSGKAAGFPVTVQLRPLHTRELPGFLALEIDDYIVEFRDNHEWDLAIDSGVIVHSFSDNHSWLERNSKGQERLNAGDSWELGDEGITDLPFTRVLVTDIDGPNRSATLNVTRRPGRKFNVPVGGETRPPWVDGGGFLGGSAQQSVVVQPGDDLLVVVDHLVAFKAVENLRDGPARDAAQRAAMEQVAQYATAQLGRLSAADDIRTPAPQSSGREREQPL</sequence>
<comment type="caution">
    <text evidence="2">The sequence shown here is derived from an EMBL/GenBank/DDBJ whole genome shotgun (WGS) entry which is preliminary data.</text>
</comment>
<evidence type="ECO:0000256" key="1">
    <source>
        <dbReference type="SAM" id="MobiDB-lite"/>
    </source>
</evidence>
<proteinExistence type="predicted"/>
<accession>A0ABX2K191</accession>
<keyword evidence="3" id="KW-1185">Reference proteome</keyword>